<dbReference type="Proteomes" id="UP001456344">
    <property type="component" value="Chromosome"/>
</dbReference>
<keyword evidence="1" id="KW-0436">Ligase</keyword>
<organism evidence="1 2">
    <name type="scientific">Amycolatopsis coloradensis</name>
    <dbReference type="NCBI Taxonomy" id="76021"/>
    <lineage>
        <taxon>Bacteria</taxon>
        <taxon>Bacillati</taxon>
        <taxon>Actinomycetota</taxon>
        <taxon>Actinomycetes</taxon>
        <taxon>Pseudonocardiales</taxon>
        <taxon>Pseudonocardiaceae</taxon>
        <taxon>Amycolatopsis</taxon>
    </lineage>
</organism>
<evidence type="ECO:0000313" key="2">
    <source>
        <dbReference type="Proteomes" id="UP001456344"/>
    </source>
</evidence>
<proteinExistence type="predicted"/>
<gene>
    <name evidence="1" type="primary">asnB</name>
    <name evidence="1" type="ORF">LCL61_25025</name>
</gene>
<keyword evidence="2" id="KW-1185">Reference proteome</keyword>
<reference evidence="1" key="1">
    <citation type="submission" date="2023-10" db="EMBL/GenBank/DDBJ databases">
        <title>Whole genome sequencing of actinobacterial strain Amycolatopsis sp. (BCA-696) identifies the underlying plant growth-promoting genes.</title>
        <authorList>
            <person name="Gandham P."/>
            <person name="Vadla N."/>
            <person name="Saji A."/>
            <person name="Srinivas V."/>
            <person name="Ruperao P."/>
            <person name="Selvanayagam S."/>
            <person name="Saxena R.K."/>
            <person name="Rathore A."/>
            <person name="Gopalakrishnan S."/>
            <person name="Thakur V."/>
        </authorList>
    </citation>
    <scope>NUCLEOTIDE SEQUENCE</scope>
    <source>
        <strain evidence="1">BCA-696</strain>
    </source>
</reference>
<dbReference type="EMBL" id="CP150484">
    <property type="protein sequence ID" value="WYW18810.1"/>
    <property type="molecule type" value="Genomic_DNA"/>
</dbReference>
<protein>
    <submittedName>
        <fullName evidence="1">Asparagine synthase (Glutamine-hydrolyzing)</fullName>
        <ecNumber evidence="1">6.3.5.4</ecNumber>
    </submittedName>
</protein>
<dbReference type="EC" id="6.3.5.4" evidence="1"/>
<name>A0ACD5BHG4_9PSEU</name>
<accession>A0ACD5BHG4</accession>
<sequence>MCGIGGIISFSSDLGGRDQTADRFAAALHDRGPESGGRWLGRHALLVFTRLAVIDPIGGGQPMVGADAEDGAEPAVLAYTGEIFNFVDLRRELTGRGHRFITGSDTEVVLRAFEEWGPACAERLRGMFAFAVWDAAKEQLHLIRDRFGIYPLHYTLTDEGFAFASEPKALFHTGQARPVVDHDGLRELLGYTPTPGLTVFRGVREVMPGEIVTFGRDGLSRRHYWQLPAREHTESLSETIRTVRELLEDSIKRQVVSDVPLGVMLSGGLDSSIVSTLVDREVGAGAGGDRLRTFSMEYGYNLAHFRRNEMHESPDSPHVATMVERLGTDHSELLVTTDDLMDPLEQLAVVSGMDRPVVGLDTHVAFRRLAARMQPTATVALCGDGADELFGGYVWFQDPWYVRAKTFPWIGPFHGMEMYSGLVDRQLYQELDLPGYIDQRCREAIAETPLTGTETAEERRMREITYLNLTRYLRTVLDRRDRMGQAGPLEGRVPFCDHLLVEYVYNIPWAMKNLDGREKGLLRAAVTDLLPESILWRGKSPFPTAQDPAYRQSLRKQLQVISEDKASGIAGLLDAKRVEAVLSDPSEGLGAGVNRLSIEAAIQLYYWTTDCGVELDF</sequence>
<evidence type="ECO:0000313" key="1">
    <source>
        <dbReference type="EMBL" id="WYW18810.1"/>
    </source>
</evidence>